<dbReference type="GO" id="GO:0005737">
    <property type="term" value="C:cytoplasm"/>
    <property type="evidence" value="ECO:0007669"/>
    <property type="project" value="TreeGrafter"/>
</dbReference>
<feature type="compositionally biased region" description="Basic and acidic residues" evidence="3">
    <location>
        <begin position="240"/>
        <end position="273"/>
    </location>
</feature>
<evidence type="ECO:0000256" key="3">
    <source>
        <dbReference type="SAM" id="MobiDB-lite"/>
    </source>
</evidence>
<dbReference type="FunFam" id="1.25.10.10:FF:000156">
    <property type="entry name" value="Serine/threonine-protein phosphatase 4 regulatory subunit 1"/>
    <property type="match status" value="1"/>
</dbReference>
<reference evidence="4" key="3">
    <citation type="submission" date="2025-09" db="UniProtKB">
        <authorList>
            <consortium name="Ensembl"/>
        </authorList>
    </citation>
    <scope>IDENTIFICATION</scope>
</reference>
<feature type="compositionally biased region" description="Polar residues" evidence="3">
    <location>
        <begin position="319"/>
        <end position="328"/>
    </location>
</feature>
<dbReference type="PANTHER" id="PTHR10648:SF8">
    <property type="entry name" value="SERINE_THREONINE-PROTEIN PHOSPHATASE 4 REGULATORY SUBUNIT 1"/>
    <property type="match status" value="1"/>
</dbReference>
<organism evidence="4 5">
    <name type="scientific">Equus asinus</name>
    <name type="common">Donkey</name>
    <name type="synonym">Equus africanus asinus</name>
    <dbReference type="NCBI Taxonomy" id="9793"/>
    <lineage>
        <taxon>Eukaryota</taxon>
        <taxon>Metazoa</taxon>
        <taxon>Chordata</taxon>
        <taxon>Craniata</taxon>
        <taxon>Vertebrata</taxon>
        <taxon>Euteleostomi</taxon>
        <taxon>Mammalia</taxon>
        <taxon>Eutheria</taxon>
        <taxon>Laurasiatheria</taxon>
        <taxon>Perissodactyla</taxon>
        <taxon>Equidae</taxon>
        <taxon>Equus</taxon>
    </lineage>
</organism>
<keyword evidence="5" id="KW-1185">Reference proteome</keyword>
<sequence>MADLSLLQEDLQEDADGSLDFVSQDEMLTPLGRLDKYAASENVFNRQMVARSLLDTLREVCDDERDCIAVLERISRLADDSEPTVRAELMEQVPHIALFCQENRPSIPYAFSKYLLPIVVRYLADQNNQVRKTSQAALLALLEQELIERFDVETKVCPVLIELTAPDSNDDVKTEAVAIMCKMAPMVGKDITERLILPRFCEMCCDCRMFHVRKVRQAAFQSLGPFISTFANPSSSGQYFKEESKSSEDTSVEDKNRIRDQEVPEDILIRPEDVTSDPSTSNSSVKLESTMEDDAETSSKSPGEISVSVDSSLLCTLSSESHQEAASNENDKKPGNHKSTLRPEVGTSSQDSALLDQELYNSFHFWRTPLPEIDVDIELEQGSEDQFSPETAEAAPEVPTPGSPSITMATRKELEEMIENLEPHIDDPDVKAQVDVLSAALRASSLDAPEEASSTEQRSDAQDALGVSELANCRRSPDASVPFASSAVENMDSTLCYIHNDSDLSTNSSFSPDEERRSKVQDVVPQALLDQYLSMTDPSRAQTVDTEIAKHCAYSLPGVALTLGRRNWHCLRETYETLASDMQWKVRRTLAFSIHELAVILGDQLTAADLVPIFNGFLKDLDEVRIGVLKHLHDFLKLLHIDKRREYLYQLQEFLVTDNSRNWRFRAELAEQLILLLELYSPRDVYDYLRPIALNLCADKVSSVRWISYKLVSEMVKKLHMATPPTFGVDLINELVESFGRCPKWSGRQAFVFVCQTVIEDECLPMDQFAVHLMPHLLTLANDRVPNVRVLLAKTLRQTLLEKDCFLTSASCHQEAVEQAIMALQMDRDSDVKYFASIHPASTKISEDAMSTASSTY</sequence>
<accession>A0A9L0I8C3</accession>
<reference evidence="4 5" key="1">
    <citation type="journal article" date="2020" name="Nat. Commun.">
        <title>Donkey genomes provide new insights into domestication and selection for coat color.</title>
        <authorList>
            <person name="Wang"/>
            <person name="C."/>
            <person name="Li"/>
            <person name="H."/>
            <person name="Guo"/>
            <person name="Y."/>
            <person name="Huang"/>
            <person name="J."/>
            <person name="Sun"/>
            <person name="Y."/>
            <person name="Min"/>
            <person name="J."/>
            <person name="Wang"/>
            <person name="J."/>
            <person name="Fang"/>
            <person name="X."/>
            <person name="Zhao"/>
            <person name="Z."/>
            <person name="Wang"/>
            <person name="S."/>
            <person name="Zhang"/>
            <person name="Y."/>
            <person name="Liu"/>
            <person name="Q."/>
            <person name="Jiang"/>
            <person name="Q."/>
            <person name="Wang"/>
            <person name="X."/>
            <person name="Guo"/>
            <person name="Y."/>
            <person name="Yang"/>
            <person name="C."/>
            <person name="Wang"/>
            <person name="Y."/>
            <person name="Tian"/>
            <person name="F."/>
            <person name="Zhuang"/>
            <person name="G."/>
            <person name="Fan"/>
            <person name="Y."/>
            <person name="Gao"/>
            <person name="Q."/>
            <person name="Li"/>
            <person name="Y."/>
            <person name="Ju"/>
            <person name="Z."/>
            <person name="Li"/>
            <person name="J."/>
            <person name="Li"/>
            <person name="R."/>
            <person name="Hou"/>
            <person name="M."/>
            <person name="Yang"/>
            <person name="G."/>
            <person name="Liu"/>
            <person name="G."/>
            <person name="Liu"/>
            <person name="W."/>
            <person name="Guo"/>
            <person name="J."/>
            <person name="Pan"/>
            <person name="S."/>
            <person name="Fan"/>
            <person name="G."/>
            <person name="Zhang"/>
            <person name="W."/>
            <person name="Zhang"/>
            <person name="R."/>
            <person name="Yu"/>
            <person name="J."/>
            <person name="Zhang"/>
            <person name="X."/>
            <person name="Yin"/>
            <person name="Q."/>
            <person name="Ji"/>
            <person name="C."/>
            <person name="Jin"/>
            <person name="Y."/>
            <person name="Yue"/>
            <person name="G."/>
            <person name="Liu"/>
            <person name="M."/>
            <person name="Xu"/>
            <person name="J."/>
            <person name="Liu"/>
            <person name="S."/>
            <person name="Jordana"/>
            <person name="J."/>
            <person name="Noce"/>
            <person name="A."/>
            <person name="Amills"/>
            <person name="M."/>
            <person name="Wu"/>
            <person name="D.D."/>
            <person name="Li"/>
            <person name="S."/>
            <person name="Zhou"/>
            <person name="X. and Zhong"/>
            <person name="J."/>
        </authorList>
    </citation>
    <scope>NUCLEOTIDE SEQUENCE [LARGE SCALE GENOMIC DNA]</scope>
</reference>
<feature type="repeat" description="HEAT" evidence="2">
    <location>
        <begin position="115"/>
        <end position="153"/>
    </location>
</feature>
<dbReference type="Gene3D" id="1.25.10.10">
    <property type="entry name" value="Leucine-rich Repeat Variant"/>
    <property type="match status" value="2"/>
</dbReference>
<dbReference type="GeneTree" id="ENSGT00950000183066"/>
<protein>
    <submittedName>
        <fullName evidence="4">Protein phosphatase 4 regulatory subunit 1</fullName>
    </submittedName>
</protein>
<feature type="repeat" description="HEAT" evidence="2">
    <location>
        <begin position="156"/>
        <end position="195"/>
    </location>
</feature>
<feature type="region of interest" description="Disordered" evidence="3">
    <location>
        <begin position="383"/>
        <end position="405"/>
    </location>
</feature>
<dbReference type="SUPFAM" id="SSF48371">
    <property type="entry name" value="ARM repeat"/>
    <property type="match status" value="1"/>
</dbReference>
<reference evidence="4" key="2">
    <citation type="submission" date="2025-08" db="UniProtKB">
        <authorList>
            <consortium name="Ensembl"/>
        </authorList>
    </citation>
    <scope>IDENTIFICATION</scope>
</reference>
<evidence type="ECO:0000313" key="4">
    <source>
        <dbReference type="Ensembl" id="ENSEASP00005036804.1"/>
    </source>
</evidence>
<feature type="compositionally biased region" description="Polar residues" evidence="3">
    <location>
        <begin position="276"/>
        <end position="287"/>
    </location>
</feature>
<dbReference type="PANTHER" id="PTHR10648">
    <property type="entry name" value="SERINE/THREONINE-PROTEIN PHOSPHATASE PP2A 65 KDA REGULATORY SUBUNIT"/>
    <property type="match status" value="1"/>
</dbReference>
<dbReference type="InterPro" id="IPR021133">
    <property type="entry name" value="HEAT_type_2"/>
</dbReference>
<dbReference type="AlphaFoldDB" id="A0A9L0I8C3"/>
<gene>
    <name evidence="4" type="primary">PPP4R1</name>
</gene>
<dbReference type="InterPro" id="IPR051023">
    <property type="entry name" value="PP2A_Regulatory_Subunit_A"/>
</dbReference>
<dbReference type="InterPro" id="IPR016024">
    <property type="entry name" value="ARM-type_fold"/>
</dbReference>
<feature type="region of interest" description="Disordered" evidence="3">
    <location>
        <begin position="319"/>
        <end position="350"/>
    </location>
</feature>
<dbReference type="InterPro" id="IPR011989">
    <property type="entry name" value="ARM-like"/>
</dbReference>
<evidence type="ECO:0000256" key="2">
    <source>
        <dbReference type="PROSITE-ProRule" id="PRU00103"/>
    </source>
</evidence>
<evidence type="ECO:0000256" key="1">
    <source>
        <dbReference type="ARBA" id="ARBA00022737"/>
    </source>
</evidence>
<dbReference type="Proteomes" id="UP000694387">
    <property type="component" value="Chromosome 7"/>
</dbReference>
<name>A0A9L0I8C3_EQUAS</name>
<dbReference type="Ensembl" id="ENSEAST00005055538.1">
    <property type="protein sequence ID" value="ENSEASP00005036804.1"/>
    <property type="gene ID" value="ENSEASG00005001236.2"/>
</dbReference>
<dbReference type="FunFam" id="1.25.10.10:FF:000179">
    <property type="entry name" value="Serine/threonine-protein phosphatase 4 regulatory subunit 1"/>
    <property type="match status" value="1"/>
</dbReference>
<dbReference type="PROSITE" id="PS50077">
    <property type="entry name" value="HEAT_REPEAT"/>
    <property type="match status" value="2"/>
</dbReference>
<evidence type="ECO:0000313" key="5">
    <source>
        <dbReference type="Proteomes" id="UP000694387"/>
    </source>
</evidence>
<feature type="region of interest" description="Disordered" evidence="3">
    <location>
        <begin position="234"/>
        <end position="306"/>
    </location>
</feature>
<keyword evidence="1" id="KW-0677">Repeat</keyword>
<proteinExistence type="predicted"/>
<dbReference type="GO" id="GO:0019888">
    <property type="term" value="F:protein phosphatase regulator activity"/>
    <property type="evidence" value="ECO:0007669"/>
    <property type="project" value="TreeGrafter"/>
</dbReference>